<comment type="caution">
    <text evidence="1">The sequence shown here is derived from an EMBL/GenBank/DDBJ whole genome shotgun (WGS) entry which is preliminary data.</text>
</comment>
<sequence>MGDEWLVNENIDVDVSQLQDFAKAIQKELDTNFLPSFDNGLRPMLTVQAPFGGGGLKEGAFFRGRHDESRIAVGQLMGDVIKGLTSLSVAATSISAEYLMGDALAQATNDDVYNAFRAANGEQTLSERWQEEGGPADAIPAETSNPAVTDPYYGMDSCPTEDTREQAPAWAQGEVVGEGTSAYEIEDERHHMFGDEFRVDRSSQR</sequence>
<evidence type="ECO:0000313" key="2">
    <source>
        <dbReference type="Proteomes" id="UP000292274"/>
    </source>
</evidence>
<name>A0A4R0G470_9ACTN</name>
<dbReference type="AlphaFoldDB" id="A0A4R0G470"/>
<reference evidence="1 2" key="1">
    <citation type="submission" date="2019-02" db="EMBL/GenBank/DDBJ databases">
        <title>Jishengella sp. nov., isolated from a root of Zingiber montanum.</title>
        <authorList>
            <person name="Kuncharoen N."/>
            <person name="Kudo T."/>
            <person name="Masahiro Y."/>
            <person name="Ohkuma M."/>
            <person name="Tanasupawat S."/>
        </authorList>
    </citation>
    <scope>NUCLEOTIDE SEQUENCE [LARGE SCALE GENOMIC DNA]</scope>
    <source>
        <strain evidence="1 2">PLAI 1-1</strain>
    </source>
</reference>
<dbReference type="RefSeq" id="WP_131308671.1">
    <property type="nucleotide sequence ID" value="NZ_SJJR01000028.1"/>
</dbReference>
<dbReference type="EMBL" id="SJJR01000028">
    <property type="protein sequence ID" value="TCB90692.1"/>
    <property type="molecule type" value="Genomic_DNA"/>
</dbReference>
<keyword evidence="2" id="KW-1185">Reference proteome</keyword>
<accession>A0A4R0G470</accession>
<proteinExistence type="predicted"/>
<organism evidence="1 2">
    <name type="scientific">Micromonospora zingiberis</name>
    <dbReference type="NCBI Taxonomy" id="2053011"/>
    <lineage>
        <taxon>Bacteria</taxon>
        <taxon>Bacillati</taxon>
        <taxon>Actinomycetota</taxon>
        <taxon>Actinomycetes</taxon>
        <taxon>Micromonosporales</taxon>
        <taxon>Micromonosporaceae</taxon>
        <taxon>Micromonospora</taxon>
    </lineage>
</organism>
<dbReference type="OrthoDB" id="3402414at2"/>
<evidence type="ECO:0000313" key="1">
    <source>
        <dbReference type="EMBL" id="TCB90692.1"/>
    </source>
</evidence>
<gene>
    <name evidence="1" type="ORF">E0H26_26795</name>
</gene>
<dbReference type="Proteomes" id="UP000292274">
    <property type="component" value="Unassembled WGS sequence"/>
</dbReference>
<protein>
    <submittedName>
        <fullName evidence="1">Uncharacterized protein</fullName>
    </submittedName>
</protein>